<comment type="caution">
    <text evidence="1">The sequence shown here is derived from an EMBL/GenBank/DDBJ whole genome shotgun (WGS) entry which is preliminary data.</text>
</comment>
<protein>
    <submittedName>
        <fullName evidence="1">Uncharacterized protein</fullName>
    </submittedName>
</protein>
<proteinExistence type="predicted"/>
<organism evidence="1">
    <name type="scientific">marine sediment metagenome</name>
    <dbReference type="NCBI Taxonomy" id="412755"/>
    <lineage>
        <taxon>unclassified sequences</taxon>
        <taxon>metagenomes</taxon>
        <taxon>ecological metagenomes</taxon>
    </lineage>
</organism>
<dbReference type="EMBL" id="LAZR01005181">
    <property type="protein sequence ID" value="KKN02127.1"/>
    <property type="molecule type" value="Genomic_DNA"/>
</dbReference>
<sequence>MAFNPIIFDIITDLHGVSTYLNMRSNIYEYRKFLPIFRLIGVGSFETALCKLYILNNDLTLLTLPPYLMVWYHQAIEKLENVVNIN</sequence>
<gene>
    <name evidence="1" type="ORF">LCGC14_1120800</name>
</gene>
<accession>A0A0F9MRT4</accession>
<dbReference type="AlphaFoldDB" id="A0A0F9MRT4"/>
<evidence type="ECO:0000313" key="1">
    <source>
        <dbReference type="EMBL" id="KKN02127.1"/>
    </source>
</evidence>
<name>A0A0F9MRT4_9ZZZZ</name>
<reference evidence="1" key="1">
    <citation type="journal article" date="2015" name="Nature">
        <title>Complex archaea that bridge the gap between prokaryotes and eukaryotes.</title>
        <authorList>
            <person name="Spang A."/>
            <person name="Saw J.H."/>
            <person name="Jorgensen S.L."/>
            <person name="Zaremba-Niedzwiedzka K."/>
            <person name="Martijn J."/>
            <person name="Lind A.E."/>
            <person name="van Eijk R."/>
            <person name="Schleper C."/>
            <person name="Guy L."/>
            <person name="Ettema T.J."/>
        </authorList>
    </citation>
    <scope>NUCLEOTIDE SEQUENCE</scope>
</reference>